<feature type="compositionally biased region" description="Low complexity" evidence="6">
    <location>
        <begin position="1020"/>
        <end position="1043"/>
    </location>
</feature>
<feature type="compositionally biased region" description="Low complexity" evidence="6">
    <location>
        <begin position="1066"/>
        <end position="1086"/>
    </location>
</feature>
<sequence>MNCSNFIDFSDNNNEQNTDSLQNPSKRNQNLPNQKGKSTDLKENLNKTLYDKIDSLNISNESKDPLPAENFKNNDVNLKKYSKRLSVPPPINTVDANLIAQKSLNEKLLSKISSPTINTIPCISNKIDPNGKVSIGVSVDRNKKYRRTMEDSHSVINNFCDVDGQLYAAIFDGHAGKQAAKWCGENFHEILKDLLSKNKGRPTPDTLNETFLTSDTLISSLEKSKSGCTAIVAYIEKLHNPSEDDTSKSYNLYCSNVGDARAVLVRNGVAVRLSYDHKGEDPFEAKRVIENGGFIINNRVNGVLAVTRALGDSSMKKVVVGNPYISCTPLLPTDDFLILGCDGLWDVISDQDAADLICNSVCAQIASDKLLQYAIDNFSTDNISIVNLDNDLALKTFYKLDSESLYSTSIKSRNKPNGNNIEWLDFSSICTKNSTLRINFYAKSVNDLSVVLSDTKGYKGNYTFYTFGSDGNPSGLSRQKNTGQFDARGDSAQLKSNTYTPLFVYRNPQGYEGIGIGKVDENINGGKFIVKYCDEKPYIAKFIRFRFKKRDVGIKDILLQCSNASYSGNITMSLNSKKPSENVYPGPIKKCQGESIKELSKSAVKKARKESNSLTEIQPSGKSKIVPQKSITKSTSTTKSLIQNIHERELYLSNSSSKQISVFPSTSNTSKSSSKNDKSTSNKKSETQESYTKRLDSSSDSSKYKTHYPSRKYKSLNINKQKKPTSTTKSKTKDIQKNKLDVSSDRLKEKKSFISKSYKTKKTSKNVKPVSKIKTKTQGIIKRELGIFITSSKEKTYSPPTSQAEKSSSKQTTSSSTEIKTQDILKRMLGVSITGSKEKTYSSSKSQTGKKTSQKTKPTPTVKGKTQDIIKRELENSITSSKENTYSPSTSQTGKSPSKQTTSSSSTAIKTPKVLENDSDISSDSLEEETYYSSTSYKTKKTSKNVKPVSKIKTKTQGIIKRELGIFITSSKEKTYSPPTSQAEKSSSKQTTSSSTEIKTQDILKRMLGVSITGSKEKTYSSSKSQTGKKTSQKTKPTPTVKGKTQDIIKRELENSITSSKENTYSPSTSQTGKSPSKQTTSSSSTAIKTPKVLENDSDISSDSLEEET</sequence>
<keyword evidence="3 5" id="KW-0378">Hydrolase</keyword>
<dbReference type="OrthoDB" id="10264738at2759"/>
<feature type="compositionally biased region" description="Low complexity" evidence="6">
    <location>
        <begin position="980"/>
        <end position="998"/>
    </location>
</feature>
<feature type="compositionally biased region" description="Basic and acidic residues" evidence="6">
    <location>
        <begin position="865"/>
        <end position="875"/>
    </location>
</feature>
<feature type="region of interest" description="Disordered" evidence="6">
    <location>
        <begin position="792"/>
        <end position="955"/>
    </location>
</feature>
<comment type="similarity">
    <text evidence="1 5">Belongs to the PP2C family.</text>
</comment>
<feature type="region of interest" description="Disordered" evidence="6">
    <location>
        <begin position="1"/>
        <end position="42"/>
    </location>
</feature>
<dbReference type="InterPro" id="IPR000222">
    <property type="entry name" value="PP2C_BS"/>
</dbReference>
<evidence type="ECO:0000259" key="7">
    <source>
        <dbReference type="PROSITE" id="PS51746"/>
    </source>
</evidence>
<dbReference type="EMBL" id="MBFT01000143">
    <property type="protein sequence ID" value="PVU96488.1"/>
    <property type="molecule type" value="Genomic_DNA"/>
</dbReference>
<name>A0A2T9YVX9_9FUNG</name>
<dbReference type="CDD" id="cd00143">
    <property type="entry name" value="PP2Cc"/>
    <property type="match status" value="1"/>
</dbReference>
<dbReference type="PANTHER" id="PTHR13832:SF837">
    <property type="entry name" value="PROTEIN PHOSPHATASE 2C-LIKE DOMAIN-CONTAINING PROTEIN 1"/>
    <property type="match status" value="1"/>
</dbReference>
<feature type="non-terminal residue" evidence="8">
    <location>
        <position position="1109"/>
    </location>
</feature>
<dbReference type="GO" id="GO:0046872">
    <property type="term" value="F:metal ion binding"/>
    <property type="evidence" value="ECO:0007669"/>
    <property type="project" value="UniProtKB-KW"/>
</dbReference>
<feature type="compositionally biased region" description="Basic and acidic residues" evidence="6">
    <location>
        <begin position="731"/>
        <end position="746"/>
    </location>
</feature>
<feature type="compositionally biased region" description="Polar residues" evidence="6">
    <location>
        <begin position="876"/>
        <end position="886"/>
    </location>
</feature>
<proteinExistence type="inferred from homology"/>
<keyword evidence="9" id="KW-1185">Reference proteome</keyword>
<dbReference type="Proteomes" id="UP000245699">
    <property type="component" value="Unassembled WGS sequence"/>
</dbReference>
<feature type="compositionally biased region" description="Low complexity" evidence="6">
    <location>
        <begin position="629"/>
        <end position="640"/>
    </location>
</feature>
<feature type="compositionally biased region" description="Low complexity" evidence="6">
    <location>
        <begin position="801"/>
        <end position="819"/>
    </location>
</feature>
<dbReference type="PANTHER" id="PTHR13832">
    <property type="entry name" value="PROTEIN PHOSPHATASE 2C"/>
    <property type="match status" value="1"/>
</dbReference>
<dbReference type="GO" id="GO:0004722">
    <property type="term" value="F:protein serine/threonine phosphatase activity"/>
    <property type="evidence" value="ECO:0007669"/>
    <property type="project" value="InterPro"/>
</dbReference>
<feature type="compositionally biased region" description="Basic residues" evidence="6">
    <location>
        <begin position="938"/>
        <end position="954"/>
    </location>
</feature>
<reference evidence="8 9" key="1">
    <citation type="journal article" date="2018" name="MBio">
        <title>Comparative Genomics Reveals the Core Gene Toolbox for the Fungus-Insect Symbiosis.</title>
        <authorList>
            <person name="Wang Y."/>
            <person name="Stata M."/>
            <person name="Wang W."/>
            <person name="Stajich J.E."/>
            <person name="White M.M."/>
            <person name="Moncalvo J.M."/>
        </authorList>
    </citation>
    <scope>NUCLEOTIDE SEQUENCE [LARGE SCALE GENOMIC DNA]</scope>
    <source>
        <strain evidence="8 9">AUS-77-4</strain>
    </source>
</reference>
<dbReference type="InterPro" id="IPR001932">
    <property type="entry name" value="PPM-type_phosphatase-like_dom"/>
</dbReference>
<dbReference type="Pfam" id="PF00481">
    <property type="entry name" value="PP2C"/>
    <property type="match status" value="1"/>
</dbReference>
<feature type="domain" description="PPM-type phosphatase" evidence="7">
    <location>
        <begin position="134"/>
        <end position="390"/>
    </location>
</feature>
<dbReference type="InterPro" id="IPR036457">
    <property type="entry name" value="PPM-type-like_dom_sf"/>
</dbReference>
<dbReference type="STRING" id="61424.A0A2T9YVX9"/>
<feature type="region of interest" description="Disordered" evidence="6">
    <location>
        <begin position="607"/>
        <end position="640"/>
    </location>
</feature>
<dbReference type="SMART" id="SM00332">
    <property type="entry name" value="PP2Cc"/>
    <property type="match status" value="1"/>
</dbReference>
<feature type="compositionally biased region" description="Polar residues" evidence="6">
    <location>
        <begin position="612"/>
        <end position="621"/>
    </location>
</feature>
<evidence type="ECO:0000313" key="9">
    <source>
        <dbReference type="Proteomes" id="UP000245699"/>
    </source>
</evidence>
<dbReference type="SUPFAM" id="SSF81606">
    <property type="entry name" value="PP2C-like"/>
    <property type="match status" value="1"/>
</dbReference>
<protein>
    <recommendedName>
        <fullName evidence="7">PPM-type phosphatase domain-containing protein</fullName>
    </recommendedName>
</protein>
<feature type="compositionally biased region" description="Polar residues" evidence="6">
    <location>
        <begin position="1"/>
        <end position="36"/>
    </location>
</feature>
<evidence type="ECO:0000256" key="5">
    <source>
        <dbReference type="RuleBase" id="RU003465"/>
    </source>
</evidence>
<evidence type="ECO:0000313" key="8">
    <source>
        <dbReference type="EMBL" id="PVU96488.1"/>
    </source>
</evidence>
<evidence type="ECO:0000256" key="1">
    <source>
        <dbReference type="ARBA" id="ARBA00006702"/>
    </source>
</evidence>
<feature type="compositionally biased region" description="Low complexity" evidence="6">
    <location>
        <begin position="841"/>
        <end position="864"/>
    </location>
</feature>
<evidence type="ECO:0000256" key="2">
    <source>
        <dbReference type="ARBA" id="ARBA00022723"/>
    </source>
</evidence>
<feature type="compositionally biased region" description="Acidic residues" evidence="6">
    <location>
        <begin position="917"/>
        <end position="930"/>
    </location>
</feature>
<dbReference type="PROSITE" id="PS51746">
    <property type="entry name" value="PPM_2"/>
    <property type="match status" value="1"/>
</dbReference>
<feature type="compositionally biased region" description="Low complexity" evidence="6">
    <location>
        <begin position="887"/>
        <end position="907"/>
    </location>
</feature>
<feature type="region of interest" description="Disordered" evidence="6">
    <location>
        <begin position="968"/>
        <end position="1109"/>
    </location>
</feature>
<dbReference type="InterPro" id="IPR015655">
    <property type="entry name" value="PP2C"/>
</dbReference>
<feature type="compositionally biased region" description="Basic and acidic residues" evidence="6">
    <location>
        <begin position="1044"/>
        <end position="1054"/>
    </location>
</feature>
<feature type="compositionally biased region" description="Polar residues" evidence="6">
    <location>
        <begin position="1055"/>
        <end position="1065"/>
    </location>
</feature>
<dbReference type="AlphaFoldDB" id="A0A2T9YVX9"/>
<evidence type="ECO:0000256" key="6">
    <source>
        <dbReference type="SAM" id="MobiDB-lite"/>
    </source>
</evidence>
<evidence type="ECO:0000256" key="3">
    <source>
        <dbReference type="ARBA" id="ARBA00022801"/>
    </source>
</evidence>
<feature type="compositionally biased region" description="Acidic residues" evidence="6">
    <location>
        <begin position="1096"/>
        <end position="1109"/>
    </location>
</feature>
<keyword evidence="4 5" id="KW-0904">Protein phosphatase</keyword>
<accession>A0A2T9YVX9</accession>
<gene>
    <name evidence="8" type="ORF">BB559_002350</name>
</gene>
<organism evidence="8 9">
    <name type="scientific">Furculomyces boomerangus</name>
    <dbReference type="NCBI Taxonomy" id="61424"/>
    <lineage>
        <taxon>Eukaryota</taxon>
        <taxon>Fungi</taxon>
        <taxon>Fungi incertae sedis</taxon>
        <taxon>Zoopagomycota</taxon>
        <taxon>Kickxellomycotina</taxon>
        <taxon>Harpellomycetes</taxon>
        <taxon>Harpellales</taxon>
        <taxon>Harpellaceae</taxon>
        <taxon>Furculomyces</taxon>
    </lineage>
</organism>
<evidence type="ECO:0000256" key="4">
    <source>
        <dbReference type="ARBA" id="ARBA00022912"/>
    </source>
</evidence>
<comment type="caution">
    <text evidence="8">The sequence shown here is derived from an EMBL/GenBank/DDBJ whole genome shotgun (WGS) entry which is preliminary data.</text>
</comment>
<dbReference type="PROSITE" id="PS01032">
    <property type="entry name" value="PPM_1"/>
    <property type="match status" value="1"/>
</dbReference>
<dbReference type="Gene3D" id="3.60.40.10">
    <property type="entry name" value="PPM-type phosphatase domain"/>
    <property type="match status" value="1"/>
</dbReference>
<feature type="compositionally biased region" description="Basic residues" evidence="6">
    <location>
        <begin position="704"/>
        <end position="714"/>
    </location>
</feature>
<feature type="region of interest" description="Disordered" evidence="6">
    <location>
        <begin position="657"/>
        <end position="746"/>
    </location>
</feature>
<feature type="compositionally biased region" description="Basic and acidic residues" evidence="6">
    <location>
        <begin position="674"/>
        <end position="697"/>
    </location>
</feature>
<keyword evidence="2" id="KW-0479">Metal-binding</keyword>